<feature type="region of interest" description="Disordered" evidence="1">
    <location>
        <begin position="1"/>
        <end position="93"/>
    </location>
</feature>
<protein>
    <submittedName>
        <fullName evidence="2">Uncharacterized protein</fullName>
    </submittedName>
</protein>
<feature type="compositionally biased region" description="Polar residues" evidence="1">
    <location>
        <begin position="1"/>
        <end position="10"/>
    </location>
</feature>
<accession>A0A1B9GQW0</accession>
<dbReference type="Proteomes" id="UP000092666">
    <property type="component" value="Unassembled WGS sequence"/>
</dbReference>
<feature type="compositionally biased region" description="Polar residues" evidence="1">
    <location>
        <begin position="55"/>
        <end position="66"/>
    </location>
</feature>
<evidence type="ECO:0000313" key="2">
    <source>
        <dbReference type="EMBL" id="OCF33413.1"/>
    </source>
</evidence>
<gene>
    <name evidence="2" type="ORF">I316_04833</name>
</gene>
<dbReference type="EMBL" id="KI669505">
    <property type="protein sequence ID" value="OCF33413.1"/>
    <property type="molecule type" value="Genomic_DNA"/>
</dbReference>
<feature type="region of interest" description="Disordered" evidence="1">
    <location>
        <begin position="107"/>
        <end position="207"/>
    </location>
</feature>
<feature type="compositionally biased region" description="Low complexity" evidence="1">
    <location>
        <begin position="140"/>
        <end position="157"/>
    </location>
</feature>
<organism evidence="2 3">
    <name type="scientific">Kwoniella heveanensis BCC8398</name>
    <dbReference type="NCBI Taxonomy" id="1296120"/>
    <lineage>
        <taxon>Eukaryota</taxon>
        <taxon>Fungi</taxon>
        <taxon>Dikarya</taxon>
        <taxon>Basidiomycota</taxon>
        <taxon>Agaricomycotina</taxon>
        <taxon>Tremellomycetes</taxon>
        <taxon>Tremellales</taxon>
        <taxon>Cryptococcaceae</taxon>
        <taxon>Kwoniella</taxon>
    </lineage>
</organism>
<reference evidence="3" key="2">
    <citation type="submission" date="2013-12" db="EMBL/GenBank/DDBJ databases">
        <title>Evolution of pathogenesis and genome organization in the Tremellales.</title>
        <authorList>
            <person name="Cuomo C."/>
            <person name="Litvintseva A."/>
            <person name="Heitman J."/>
            <person name="Chen Y."/>
            <person name="Sun S."/>
            <person name="Springer D."/>
            <person name="Dromer F."/>
            <person name="Young S."/>
            <person name="Zeng Q."/>
            <person name="Chapman S."/>
            <person name="Gujja S."/>
            <person name="Saif S."/>
            <person name="Birren B."/>
        </authorList>
    </citation>
    <scope>NUCLEOTIDE SEQUENCE [LARGE SCALE GENOMIC DNA]</scope>
    <source>
        <strain evidence="3">BCC8398</strain>
    </source>
</reference>
<feature type="compositionally biased region" description="Polar residues" evidence="1">
    <location>
        <begin position="184"/>
        <end position="194"/>
    </location>
</feature>
<reference evidence="2 3" key="1">
    <citation type="submission" date="2013-07" db="EMBL/GenBank/DDBJ databases">
        <title>The Genome Sequence of Cryptococcus heveanensis BCC8398.</title>
        <authorList>
            <consortium name="The Broad Institute Genome Sequencing Platform"/>
            <person name="Cuomo C."/>
            <person name="Litvintseva A."/>
            <person name="Chen Y."/>
            <person name="Heitman J."/>
            <person name="Sun S."/>
            <person name="Springer D."/>
            <person name="Dromer F."/>
            <person name="Young S.K."/>
            <person name="Zeng Q."/>
            <person name="Gargeya S."/>
            <person name="Fitzgerald M."/>
            <person name="Abouelleil A."/>
            <person name="Alvarado L."/>
            <person name="Berlin A.M."/>
            <person name="Chapman S.B."/>
            <person name="Dewar J."/>
            <person name="Goldberg J."/>
            <person name="Griggs A."/>
            <person name="Gujja S."/>
            <person name="Hansen M."/>
            <person name="Howarth C."/>
            <person name="Imamovic A."/>
            <person name="Larimer J."/>
            <person name="McCowan C."/>
            <person name="Murphy C."/>
            <person name="Pearson M."/>
            <person name="Priest M."/>
            <person name="Roberts A."/>
            <person name="Saif S."/>
            <person name="Shea T."/>
            <person name="Sykes S."/>
            <person name="Wortman J."/>
            <person name="Nusbaum C."/>
            <person name="Birren B."/>
        </authorList>
    </citation>
    <scope>NUCLEOTIDE SEQUENCE [LARGE SCALE GENOMIC DNA]</scope>
    <source>
        <strain evidence="2 3">BCC8398</strain>
    </source>
</reference>
<proteinExistence type="predicted"/>
<name>A0A1B9GQW0_9TREE</name>
<dbReference type="AlphaFoldDB" id="A0A1B9GQW0"/>
<feature type="compositionally biased region" description="Low complexity" evidence="1">
    <location>
        <begin position="21"/>
        <end position="32"/>
    </location>
</feature>
<keyword evidence="3" id="KW-1185">Reference proteome</keyword>
<sequence length="244" mass="24928">MTQSPSYSGTSRSSAARDSDAASAACPSDYSATTGRPTPPSSSAGTDDAADSRYDTNAQTVASSVGFTLMRTGTGSSRFGGGARTPISAAPDSDCEFEAESIAVGESAHSVAGSLAESARTPASSSAGGEKGKQAITRRPAPTSTLSAPATSTATTLVGGGSGRGNGNDSLRRPPVRQGDHSWHQNGTEGQARQVNGHFLDPGQEKSRDELAYLRQGARDTATQVNGDVLSPKAIESLMKKFQQ</sequence>
<evidence type="ECO:0000256" key="1">
    <source>
        <dbReference type="SAM" id="MobiDB-lite"/>
    </source>
</evidence>
<evidence type="ECO:0000313" key="3">
    <source>
        <dbReference type="Proteomes" id="UP000092666"/>
    </source>
</evidence>